<dbReference type="Gene3D" id="1.25.40.20">
    <property type="entry name" value="Ankyrin repeat-containing domain"/>
    <property type="match status" value="1"/>
</dbReference>
<proteinExistence type="predicted"/>
<organism evidence="2 3">
    <name type="scientific">Xylaria grammica</name>
    <dbReference type="NCBI Taxonomy" id="363999"/>
    <lineage>
        <taxon>Eukaryota</taxon>
        <taxon>Fungi</taxon>
        <taxon>Dikarya</taxon>
        <taxon>Ascomycota</taxon>
        <taxon>Pezizomycotina</taxon>
        <taxon>Sordariomycetes</taxon>
        <taxon>Xylariomycetidae</taxon>
        <taxon>Xylariales</taxon>
        <taxon>Xylariaceae</taxon>
        <taxon>Xylaria</taxon>
    </lineage>
</organism>
<dbReference type="STRING" id="363999.A0A439CMN4"/>
<dbReference type="PROSITE" id="PS50088">
    <property type="entry name" value="ANK_REPEAT"/>
    <property type="match status" value="1"/>
</dbReference>
<accession>A0A439CMN4</accession>
<protein>
    <submittedName>
        <fullName evidence="2">Uncharacterized protein</fullName>
    </submittedName>
</protein>
<sequence>PLNASDNAGYTALHHAVAEGHGDTAIALLKAGAETDKRDADGYLALELAPDKEVRKYIEREAENEGIEL</sequence>
<reference evidence="2 3" key="1">
    <citation type="submission" date="2018-12" db="EMBL/GenBank/DDBJ databases">
        <title>Draft genome sequence of Xylaria grammica IHI A82.</title>
        <authorList>
            <person name="Buettner E."/>
            <person name="Kellner H."/>
        </authorList>
    </citation>
    <scope>NUCLEOTIDE SEQUENCE [LARGE SCALE GENOMIC DNA]</scope>
    <source>
        <strain evidence="2 3">IHI A82</strain>
    </source>
</reference>
<dbReference type="SUPFAM" id="SSF48403">
    <property type="entry name" value="Ankyrin repeat"/>
    <property type="match status" value="1"/>
</dbReference>
<dbReference type="EMBL" id="RYZI01000801">
    <property type="protein sequence ID" value="RWA03423.1"/>
    <property type="molecule type" value="Genomic_DNA"/>
</dbReference>
<gene>
    <name evidence="2" type="ORF">EKO27_g11682</name>
</gene>
<dbReference type="Proteomes" id="UP000286045">
    <property type="component" value="Unassembled WGS sequence"/>
</dbReference>
<dbReference type="AlphaFoldDB" id="A0A439CMN4"/>
<dbReference type="InterPro" id="IPR002110">
    <property type="entry name" value="Ankyrin_rpt"/>
</dbReference>
<dbReference type="PROSITE" id="PS50297">
    <property type="entry name" value="ANK_REP_REGION"/>
    <property type="match status" value="1"/>
</dbReference>
<name>A0A439CMN4_9PEZI</name>
<dbReference type="InterPro" id="IPR036770">
    <property type="entry name" value="Ankyrin_rpt-contain_sf"/>
</dbReference>
<evidence type="ECO:0000313" key="3">
    <source>
        <dbReference type="Proteomes" id="UP000286045"/>
    </source>
</evidence>
<keyword evidence="1" id="KW-0040">ANK repeat</keyword>
<evidence type="ECO:0000313" key="2">
    <source>
        <dbReference type="EMBL" id="RWA03423.1"/>
    </source>
</evidence>
<dbReference type="SMART" id="SM00248">
    <property type="entry name" value="ANK"/>
    <property type="match status" value="1"/>
</dbReference>
<feature type="repeat" description="ANK" evidence="1">
    <location>
        <begin position="8"/>
        <end position="40"/>
    </location>
</feature>
<feature type="non-terminal residue" evidence="2">
    <location>
        <position position="1"/>
    </location>
</feature>
<evidence type="ECO:0000256" key="1">
    <source>
        <dbReference type="PROSITE-ProRule" id="PRU00023"/>
    </source>
</evidence>
<comment type="caution">
    <text evidence="2">The sequence shown here is derived from an EMBL/GenBank/DDBJ whole genome shotgun (WGS) entry which is preliminary data.</text>
</comment>
<keyword evidence="3" id="KW-1185">Reference proteome</keyword>
<dbReference type="Pfam" id="PF13857">
    <property type="entry name" value="Ank_5"/>
    <property type="match status" value="1"/>
</dbReference>